<proteinExistence type="predicted"/>
<dbReference type="CDD" id="cd14948">
    <property type="entry name" value="BACON"/>
    <property type="match status" value="1"/>
</dbReference>
<comment type="caution">
    <text evidence="3">The sequence shown here is derived from an EMBL/GenBank/DDBJ whole genome shotgun (WGS) entry which is preliminary data.</text>
</comment>
<evidence type="ECO:0000313" key="4">
    <source>
        <dbReference type="Proteomes" id="UP000625283"/>
    </source>
</evidence>
<reference evidence="3 4" key="1">
    <citation type="submission" date="2021-01" db="EMBL/GenBank/DDBJ databases">
        <title>C459-1 draft genome sequence.</title>
        <authorList>
            <person name="Zhang X.-F."/>
        </authorList>
    </citation>
    <scope>NUCLEOTIDE SEQUENCE [LARGE SCALE GENOMIC DNA]</scope>
    <source>
        <strain evidence="4">C459-1</strain>
    </source>
</reference>
<feature type="signal peptide" evidence="1">
    <location>
        <begin position="1"/>
        <end position="20"/>
    </location>
</feature>
<feature type="domain" description="BACON" evidence="2">
    <location>
        <begin position="251"/>
        <end position="300"/>
    </location>
</feature>
<protein>
    <submittedName>
        <fullName evidence="3">BACON domain-containing protein</fullName>
    </submittedName>
</protein>
<feature type="chain" id="PRO_5046227448" evidence="1">
    <location>
        <begin position="21"/>
        <end position="523"/>
    </location>
</feature>
<evidence type="ECO:0000313" key="3">
    <source>
        <dbReference type="EMBL" id="MBL1408436.1"/>
    </source>
</evidence>
<dbReference type="InterPro" id="IPR013783">
    <property type="entry name" value="Ig-like_fold"/>
</dbReference>
<gene>
    <name evidence="3" type="ORF">JKG61_06695</name>
</gene>
<feature type="domain" description="BACON" evidence="2">
    <location>
        <begin position="154"/>
        <end position="211"/>
    </location>
</feature>
<dbReference type="RefSeq" id="WP_202102197.1">
    <property type="nucleotide sequence ID" value="NZ_JAERTY010000003.1"/>
</dbReference>
<dbReference type="InterPro" id="IPR024361">
    <property type="entry name" value="BACON"/>
</dbReference>
<dbReference type="Pfam" id="PF13004">
    <property type="entry name" value="BACON"/>
    <property type="match status" value="2"/>
</dbReference>
<accession>A0ABS1R177</accession>
<organism evidence="3 4">
    <name type="scientific">Sphingobacterium faecale</name>
    <dbReference type="NCBI Taxonomy" id="2803775"/>
    <lineage>
        <taxon>Bacteria</taxon>
        <taxon>Pseudomonadati</taxon>
        <taxon>Bacteroidota</taxon>
        <taxon>Sphingobacteriia</taxon>
        <taxon>Sphingobacteriales</taxon>
        <taxon>Sphingobacteriaceae</taxon>
        <taxon>Sphingobacterium</taxon>
    </lineage>
</organism>
<dbReference type="Gene3D" id="2.60.40.10">
    <property type="entry name" value="Immunoglobulins"/>
    <property type="match status" value="3"/>
</dbReference>
<evidence type="ECO:0000259" key="2">
    <source>
        <dbReference type="Pfam" id="PF13004"/>
    </source>
</evidence>
<evidence type="ECO:0000256" key="1">
    <source>
        <dbReference type="SAM" id="SignalP"/>
    </source>
</evidence>
<name>A0ABS1R177_9SPHI</name>
<dbReference type="Proteomes" id="UP000625283">
    <property type="component" value="Unassembled WGS sequence"/>
</dbReference>
<sequence>MNIRIFISLLSFFAALFFHACKPTLEMVDIFEVSTQRVSLNYEGFLASGEVAEIMLASSGAWVVKSKPDWVELSKSDGERGRYTIFLLVEEAGTDEDRDGDILFESLDQIISVSIKQVKKIEELSISPATVSVNIRGLLENGEVPMLDISTNSDWKISELPEWIIADKVAGKAGTFSVKLIIEKNKSGKVRKGTFTVVSGANTETITVEQDLSFTALTQTALITSDQSGTISDGNATFEIDALQPWTLASDSWIHVSPNNGGVGKTEVTVWIDPATVARDGVIKITDTDALSTVVTVKQEVKVPDDGKAVGYIYLTDNFEWVKPYGGEDELLKTPTKAGDGRGFSGSTKNMHTTGATGTATVSAAQAFANRNYEDINWDGNAFYFGAHYLKMGKTDVQTGLQLKAIPNITTDKSTNIKLTFNASPSRGSTSGSGFDDVLLMVEIEGPGSVGVDDKATKFKDNIDIQIPDNASTDWYWIERSVILYGVTSETKITIKPSTKTLGGRYNRWLLNDVKFEKYSKVN</sequence>
<keyword evidence="1" id="KW-0732">Signal</keyword>
<dbReference type="EMBL" id="JAERTY010000003">
    <property type="protein sequence ID" value="MBL1408436.1"/>
    <property type="molecule type" value="Genomic_DNA"/>
</dbReference>
<keyword evidence="4" id="KW-1185">Reference proteome</keyword>